<dbReference type="InterPro" id="IPR034660">
    <property type="entry name" value="DinB/YfiT-like"/>
</dbReference>
<dbReference type="EMBL" id="PISD01000008">
    <property type="protein sequence ID" value="PKG30341.1"/>
    <property type="molecule type" value="Genomic_DNA"/>
</dbReference>
<accession>A0A2N0ZLE4</accession>
<proteinExistence type="predicted"/>
<dbReference type="InterPro" id="IPR024775">
    <property type="entry name" value="DinB-like"/>
</dbReference>
<dbReference type="Pfam" id="PF12867">
    <property type="entry name" value="DinB_2"/>
    <property type="match status" value="1"/>
</dbReference>
<dbReference type="Proteomes" id="UP000233343">
    <property type="component" value="Unassembled WGS sequence"/>
</dbReference>
<dbReference type="RefSeq" id="WP_066199454.1">
    <property type="nucleotide sequence ID" value="NZ_JAFDQP010000002.1"/>
</dbReference>
<sequence length="165" mass="19410">MYTIENLIDDLESFNLWVSSLENFDEKLYFIPIASGKWSVAEIICHISFWDRYIIEEMLPIMKKDAVITGIEFEPMNQRAAEYALSGFTSKELIQLQIETRSKLLSSLKKKTEEEFFAEFIYDGKEIDEYSGSPHSLFNYLCGFVWHDVHHKKQVEAFLSQQMEK</sequence>
<gene>
    <name evidence="2" type="ORF">CWS20_04935</name>
</gene>
<evidence type="ECO:0000313" key="3">
    <source>
        <dbReference type="Proteomes" id="UP000233343"/>
    </source>
</evidence>
<comment type="caution">
    <text evidence="2">The sequence shown here is derived from an EMBL/GenBank/DDBJ whole genome shotgun (WGS) entry which is preliminary data.</text>
</comment>
<feature type="domain" description="DinB-like" evidence="1">
    <location>
        <begin position="20"/>
        <end position="154"/>
    </location>
</feature>
<keyword evidence="3" id="KW-1185">Reference proteome</keyword>
<dbReference type="AlphaFoldDB" id="A0A2N0ZLE4"/>
<protein>
    <submittedName>
        <fullName evidence="2">DinB family protein</fullName>
    </submittedName>
</protein>
<reference evidence="2 3" key="1">
    <citation type="journal article" date="2010" name="Int. J. Syst. Evol. Microbiol.">
        <title>Bacillus horneckiae sp. nov., isolated from a spacecraft-assembly clean room.</title>
        <authorList>
            <person name="Vaishampayan P."/>
            <person name="Probst A."/>
            <person name="Krishnamurthi S."/>
            <person name="Ghosh S."/>
            <person name="Osman S."/>
            <person name="McDowall A."/>
            <person name="Ruckmani A."/>
            <person name="Mayilraj S."/>
            <person name="Venkateswaran K."/>
        </authorList>
    </citation>
    <scope>NUCLEOTIDE SEQUENCE [LARGE SCALE GENOMIC DNA]</scope>
    <source>
        <strain evidence="3">1PO1SC</strain>
    </source>
</reference>
<name>A0A2N0ZLE4_9BACI</name>
<dbReference type="SUPFAM" id="SSF109854">
    <property type="entry name" value="DinB/YfiT-like putative metalloenzymes"/>
    <property type="match status" value="1"/>
</dbReference>
<dbReference type="Gene3D" id="1.20.120.450">
    <property type="entry name" value="dinb family like domain"/>
    <property type="match status" value="1"/>
</dbReference>
<evidence type="ECO:0000313" key="2">
    <source>
        <dbReference type="EMBL" id="PKG30341.1"/>
    </source>
</evidence>
<organism evidence="2 3">
    <name type="scientific">Cytobacillus horneckiae</name>
    <dbReference type="NCBI Taxonomy" id="549687"/>
    <lineage>
        <taxon>Bacteria</taxon>
        <taxon>Bacillati</taxon>
        <taxon>Bacillota</taxon>
        <taxon>Bacilli</taxon>
        <taxon>Bacillales</taxon>
        <taxon>Bacillaceae</taxon>
        <taxon>Cytobacillus</taxon>
    </lineage>
</organism>
<evidence type="ECO:0000259" key="1">
    <source>
        <dbReference type="Pfam" id="PF12867"/>
    </source>
</evidence>